<organism evidence="3 4">
    <name type="scientific">Dryococelus australis</name>
    <dbReference type="NCBI Taxonomy" id="614101"/>
    <lineage>
        <taxon>Eukaryota</taxon>
        <taxon>Metazoa</taxon>
        <taxon>Ecdysozoa</taxon>
        <taxon>Arthropoda</taxon>
        <taxon>Hexapoda</taxon>
        <taxon>Insecta</taxon>
        <taxon>Pterygota</taxon>
        <taxon>Neoptera</taxon>
        <taxon>Polyneoptera</taxon>
        <taxon>Phasmatodea</taxon>
        <taxon>Verophasmatodea</taxon>
        <taxon>Anareolatae</taxon>
        <taxon>Phasmatidae</taxon>
        <taxon>Eurycanthinae</taxon>
        <taxon>Dryococelus</taxon>
    </lineage>
</organism>
<dbReference type="InterPro" id="IPR003591">
    <property type="entry name" value="Leu-rich_rpt_typical-subtyp"/>
</dbReference>
<keyword evidence="4" id="KW-1185">Reference proteome</keyword>
<dbReference type="Proteomes" id="UP001159363">
    <property type="component" value="Chromosome 3"/>
</dbReference>
<dbReference type="SMART" id="SM00369">
    <property type="entry name" value="LRR_TYP"/>
    <property type="match status" value="7"/>
</dbReference>
<keyword evidence="2" id="KW-0677">Repeat</keyword>
<comment type="caution">
    <text evidence="3">The sequence shown here is derived from an EMBL/GenBank/DDBJ whole genome shotgun (WGS) entry which is preliminary data.</text>
</comment>
<feature type="non-terminal residue" evidence="3">
    <location>
        <position position="241"/>
    </location>
</feature>
<proteinExistence type="predicted"/>
<reference evidence="3 4" key="1">
    <citation type="submission" date="2023-02" db="EMBL/GenBank/DDBJ databases">
        <title>LHISI_Scaffold_Assembly.</title>
        <authorList>
            <person name="Stuart O.P."/>
            <person name="Cleave R."/>
            <person name="Magrath M.J.L."/>
            <person name="Mikheyev A.S."/>
        </authorList>
    </citation>
    <scope>NUCLEOTIDE SEQUENCE [LARGE SCALE GENOMIC DNA]</scope>
    <source>
        <strain evidence="3">Daus_M_001</strain>
        <tissue evidence="3">Leg muscle</tissue>
    </source>
</reference>
<dbReference type="EMBL" id="JARBHB010000003">
    <property type="protein sequence ID" value="KAJ8888030.1"/>
    <property type="molecule type" value="Genomic_DNA"/>
</dbReference>
<sequence>MGDYTSGSDSSDSSYYSSHKSLKYSSQSLDSDSLRTIFEEIFKSETQKSHVRELELLTLDHNKLTSLPLCIINFRNLTILDISFNSFSAIPEVITQCSLTCLIATSNCLRSDSFPKSFSQMKDLKELHLGGNNLTAFPEQILELPRLKYLYLGSNRIANIPPDVRKLTRLQFLYLGGNQLTDVPESLSELHSLEGLILCDNQIETLPSTIANLTNLRTLLLHQNKLQTLPTEIIALKHLSR</sequence>
<gene>
    <name evidence="3" type="ORF">PR048_007515</name>
</gene>
<dbReference type="SUPFAM" id="SSF52058">
    <property type="entry name" value="L domain-like"/>
    <property type="match status" value="1"/>
</dbReference>
<evidence type="ECO:0000313" key="3">
    <source>
        <dbReference type="EMBL" id="KAJ8888030.1"/>
    </source>
</evidence>
<dbReference type="SMART" id="SM00364">
    <property type="entry name" value="LRR_BAC"/>
    <property type="match status" value="6"/>
</dbReference>
<dbReference type="InterPro" id="IPR032675">
    <property type="entry name" value="LRR_dom_sf"/>
</dbReference>
<dbReference type="InterPro" id="IPR001611">
    <property type="entry name" value="Leu-rich_rpt"/>
</dbReference>
<dbReference type="InterPro" id="IPR050216">
    <property type="entry name" value="LRR_domain-containing"/>
</dbReference>
<accession>A0ABQ9HUF7</accession>
<keyword evidence="1" id="KW-0433">Leucine-rich repeat</keyword>
<protein>
    <submittedName>
        <fullName evidence="3">Uncharacterized protein</fullName>
    </submittedName>
</protein>
<dbReference type="Pfam" id="PF13855">
    <property type="entry name" value="LRR_8"/>
    <property type="match status" value="1"/>
</dbReference>
<dbReference type="PROSITE" id="PS51450">
    <property type="entry name" value="LRR"/>
    <property type="match status" value="2"/>
</dbReference>
<dbReference type="Gene3D" id="3.80.10.10">
    <property type="entry name" value="Ribonuclease Inhibitor"/>
    <property type="match status" value="1"/>
</dbReference>
<dbReference type="PANTHER" id="PTHR48051:SF54">
    <property type="entry name" value="LEUCINE-RICH REPEAT-CONTAINING PROTEIN"/>
    <property type="match status" value="1"/>
</dbReference>
<dbReference type="PANTHER" id="PTHR48051">
    <property type="match status" value="1"/>
</dbReference>
<evidence type="ECO:0000256" key="1">
    <source>
        <dbReference type="ARBA" id="ARBA00022614"/>
    </source>
</evidence>
<evidence type="ECO:0000256" key="2">
    <source>
        <dbReference type="ARBA" id="ARBA00022737"/>
    </source>
</evidence>
<name>A0ABQ9HUF7_9NEOP</name>
<dbReference type="Pfam" id="PF00560">
    <property type="entry name" value="LRR_1"/>
    <property type="match status" value="1"/>
</dbReference>
<evidence type="ECO:0000313" key="4">
    <source>
        <dbReference type="Proteomes" id="UP001159363"/>
    </source>
</evidence>